<dbReference type="InParanoid" id="D8QNV8"/>
<dbReference type="SUPFAM" id="SSF56112">
    <property type="entry name" value="Protein kinase-like (PK-like)"/>
    <property type="match status" value="1"/>
</dbReference>
<dbReference type="InterPro" id="IPR052396">
    <property type="entry name" value="Meiotic_Drive_Suppr_Kinase"/>
</dbReference>
<dbReference type="InterPro" id="IPR011009">
    <property type="entry name" value="Kinase-like_dom_sf"/>
</dbReference>
<gene>
    <name evidence="2" type="ORF">SELMODRAFT_403045</name>
</gene>
<dbReference type="AlphaFoldDB" id="D8QNV8"/>
<name>D8QNV8_SELML</name>
<keyword evidence="3" id="KW-1185">Reference proteome</keyword>
<dbReference type="KEGG" id="smo:SELMODRAFT_403045"/>
<accession>D8QNV8</accession>
<feature type="compositionally biased region" description="Polar residues" evidence="1">
    <location>
        <begin position="129"/>
        <end position="141"/>
    </location>
</feature>
<organism evidence="3">
    <name type="scientific">Selaginella moellendorffii</name>
    <name type="common">Spikemoss</name>
    <dbReference type="NCBI Taxonomy" id="88036"/>
    <lineage>
        <taxon>Eukaryota</taxon>
        <taxon>Viridiplantae</taxon>
        <taxon>Streptophyta</taxon>
        <taxon>Embryophyta</taxon>
        <taxon>Tracheophyta</taxon>
        <taxon>Lycopodiopsida</taxon>
        <taxon>Selaginellales</taxon>
        <taxon>Selaginellaceae</taxon>
        <taxon>Selaginella</taxon>
    </lineage>
</organism>
<sequence>MSDSKHLAASADAGQVDNETNIYMGTTIPKKNLGVPELPLRRKMNPFTYIKLQSENAELNKREAEQMHGAINLAPYDLLLRRNARKPNQMSLNQSRISKCMESWIVQLMNPTINFSPFYPLTARKPVQTSVRQRTMRNGCSSPAHDKEIDPQKDSEGISFLRLDTPKILRIPIAFISWRIRSTRVRDSSIYAAADQHAGAMGITMHGERFREMCQHTPRGGYKVWDSFASELQGFYSQPDNAPMSMDPCPLHVAAGATSRDEAFAKLYASLVVPVQQLSYEYQKRFQAGSRIHLSHCQGAVVMYGTLDSTPSLANTGKGYLLVESDEVLQVGIDGGSNVMRKVFDQAAGYIYHGACGRTRSGYACVTSLERSFFCKLTHDDVLLVSDAFFAPTFMEALFYFMHLLFERPPTVLGEEAADPSDFIVETNTRNKRYVVDMRIQTIKLCRLLNFKPKDIEAFVMPQLPELDFLRDARHLIHSGGKVSVFRGDLESGRKAIVKVCNSSDQLEEAVREVWMMVKLKDLQGDVIPRLYAAGFMDGGLGWVTIMQDIGGMSIDKDCENLRPYLSAAKSALTVMHRANVSHGRVMESNIIVSREGGKVMWIDLGAACLFDKDEDADEFLQFAKRDQRHMEKLFRF</sequence>
<evidence type="ECO:0000313" key="3">
    <source>
        <dbReference type="Proteomes" id="UP000001514"/>
    </source>
</evidence>
<evidence type="ECO:0008006" key="4">
    <source>
        <dbReference type="Google" id="ProtNLM"/>
    </source>
</evidence>
<dbReference type="EMBL" id="GL377565">
    <property type="protein sequence ID" value="EFJ38820.1"/>
    <property type="molecule type" value="Genomic_DNA"/>
</dbReference>
<evidence type="ECO:0000313" key="2">
    <source>
        <dbReference type="EMBL" id="EFJ38820.1"/>
    </source>
</evidence>
<dbReference type="Gene3D" id="1.10.510.10">
    <property type="entry name" value="Transferase(Phosphotransferase) domain 1"/>
    <property type="match status" value="1"/>
</dbReference>
<reference evidence="2 3" key="1">
    <citation type="journal article" date="2011" name="Science">
        <title>The Selaginella genome identifies genetic changes associated with the evolution of vascular plants.</title>
        <authorList>
            <person name="Banks J.A."/>
            <person name="Nishiyama T."/>
            <person name="Hasebe M."/>
            <person name="Bowman J.L."/>
            <person name="Gribskov M."/>
            <person name="dePamphilis C."/>
            <person name="Albert V.A."/>
            <person name="Aono N."/>
            <person name="Aoyama T."/>
            <person name="Ambrose B.A."/>
            <person name="Ashton N.W."/>
            <person name="Axtell M.J."/>
            <person name="Barker E."/>
            <person name="Barker M.S."/>
            <person name="Bennetzen J.L."/>
            <person name="Bonawitz N.D."/>
            <person name="Chapple C."/>
            <person name="Cheng C."/>
            <person name="Correa L.G."/>
            <person name="Dacre M."/>
            <person name="DeBarry J."/>
            <person name="Dreyer I."/>
            <person name="Elias M."/>
            <person name="Engstrom E.M."/>
            <person name="Estelle M."/>
            <person name="Feng L."/>
            <person name="Finet C."/>
            <person name="Floyd S.K."/>
            <person name="Frommer W.B."/>
            <person name="Fujita T."/>
            <person name="Gramzow L."/>
            <person name="Gutensohn M."/>
            <person name="Harholt J."/>
            <person name="Hattori M."/>
            <person name="Heyl A."/>
            <person name="Hirai T."/>
            <person name="Hiwatashi Y."/>
            <person name="Ishikawa M."/>
            <person name="Iwata M."/>
            <person name="Karol K.G."/>
            <person name="Koehler B."/>
            <person name="Kolukisaoglu U."/>
            <person name="Kubo M."/>
            <person name="Kurata T."/>
            <person name="Lalonde S."/>
            <person name="Li K."/>
            <person name="Li Y."/>
            <person name="Litt A."/>
            <person name="Lyons E."/>
            <person name="Manning G."/>
            <person name="Maruyama T."/>
            <person name="Michael T.P."/>
            <person name="Mikami K."/>
            <person name="Miyazaki S."/>
            <person name="Morinaga S."/>
            <person name="Murata T."/>
            <person name="Mueller-Roeber B."/>
            <person name="Nelson D.R."/>
            <person name="Obara M."/>
            <person name="Oguri Y."/>
            <person name="Olmstead R.G."/>
            <person name="Onodera N."/>
            <person name="Petersen B.L."/>
            <person name="Pils B."/>
            <person name="Prigge M."/>
            <person name="Rensing S.A."/>
            <person name="Riano-Pachon D.M."/>
            <person name="Roberts A.W."/>
            <person name="Sato Y."/>
            <person name="Scheller H.V."/>
            <person name="Schulz B."/>
            <person name="Schulz C."/>
            <person name="Shakirov E.V."/>
            <person name="Shibagaki N."/>
            <person name="Shinohara N."/>
            <person name="Shippen D.E."/>
            <person name="Soerensen I."/>
            <person name="Sotooka R."/>
            <person name="Sugimoto N."/>
            <person name="Sugita M."/>
            <person name="Sumikawa N."/>
            <person name="Tanurdzic M."/>
            <person name="Theissen G."/>
            <person name="Ulvskov P."/>
            <person name="Wakazuki S."/>
            <person name="Weng J.K."/>
            <person name="Willats W.W."/>
            <person name="Wipf D."/>
            <person name="Wolf P.G."/>
            <person name="Yang L."/>
            <person name="Zimmer A.D."/>
            <person name="Zhu Q."/>
            <person name="Mitros T."/>
            <person name="Hellsten U."/>
            <person name="Loque D."/>
            <person name="Otillar R."/>
            <person name="Salamov A."/>
            <person name="Schmutz J."/>
            <person name="Shapiro H."/>
            <person name="Lindquist E."/>
            <person name="Lucas S."/>
            <person name="Rokhsar D."/>
            <person name="Grigoriev I.V."/>
        </authorList>
    </citation>
    <scope>NUCLEOTIDE SEQUENCE [LARGE SCALE GENOMIC DNA]</scope>
</reference>
<dbReference type="PANTHER" id="PTHR37171">
    <property type="entry name" value="SERINE/THREONINE-PROTEIN KINASE YRZF-RELATED"/>
    <property type="match status" value="1"/>
</dbReference>
<dbReference type="Proteomes" id="UP000001514">
    <property type="component" value="Unassembled WGS sequence"/>
</dbReference>
<dbReference type="PANTHER" id="PTHR37171:SF1">
    <property type="entry name" value="SERINE_THREONINE-PROTEIN KINASE YRZF-RELATED"/>
    <property type="match status" value="1"/>
</dbReference>
<dbReference type="HOGENOM" id="CLU_429874_0_0_1"/>
<dbReference type="Gramene" id="EFJ38820">
    <property type="protein sequence ID" value="EFJ38820"/>
    <property type="gene ID" value="SELMODRAFT_403045"/>
</dbReference>
<proteinExistence type="predicted"/>
<protein>
    <recommendedName>
        <fullName evidence="4">Protein kinase domain-containing protein</fullName>
    </recommendedName>
</protein>
<feature type="region of interest" description="Disordered" evidence="1">
    <location>
        <begin position="129"/>
        <end position="152"/>
    </location>
</feature>
<evidence type="ECO:0000256" key="1">
    <source>
        <dbReference type="SAM" id="MobiDB-lite"/>
    </source>
</evidence>